<keyword evidence="17" id="KW-1133">Transmembrane helix</keyword>
<dbReference type="GO" id="GO:0005576">
    <property type="term" value="C:extracellular region"/>
    <property type="evidence" value="ECO:0007669"/>
    <property type="project" value="UniProtKB-SubCell"/>
</dbReference>
<dbReference type="InterPro" id="IPR018371">
    <property type="entry name" value="Chitin-binding_1_CS"/>
</dbReference>
<dbReference type="PROSITE" id="PS51910">
    <property type="entry name" value="GH18_2"/>
    <property type="match status" value="1"/>
</dbReference>
<keyword evidence="9" id="KW-0146">Chitin degradation</keyword>
<evidence type="ECO:0000256" key="7">
    <source>
        <dbReference type="ARBA" id="ARBA00022729"/>
    </source>
</evidence>
<comment type="similarity">
    <text evidence="3">Belongs to the glycosyl hydrolase 18 family. Chitinase class V subfamily.</text>
</comment>
<dbReference type="Gene3D" id="3.20.20.80">
    <property type="entry name" value="Glycosidases"/>
    <property type="match status" value="1"/>
</dbReference>
<keyword evidence="7" id="KW-0732">Signal</keyword>
<dbReference type="Pfam" id="PF00704">
    <property type="entry name" value="Glyco_hydro_18"/>
    <property type="match status" value="1"/>
</dbReference>
<evidence type="ECO:0000256" key="1">
    <source>
        <dbReference type="ARBA" id="ARBA00000822"/>
    </source>
</evidence>
<keyword evidence="14" id="KW-1015">Disulfide bond</keyword>
<dbReference type="SMART" id="SM00270">
    <property type="entry name" value="ChtBD1"/>
    <property type="match status" value="2"/>
</dbReference>
<evidence type="ECO:0000256" key="16">
    <source>
        <dbReference type="SAM" id="MobiDB-lite"/>
    </source>
</evidence>
<comment type="catalytic activity">
    <reaction evidence="1">
        <text>Random endo-hydrolysis of N-acetyl-beta-D-glucosaminide (1-&gt;4)-beta-linkages in chitin and chitodextrins.</text>
        <dbReference type="EC" id="3.2.1.14"/>
    </reaction>
</comment>
<evidence type="ECO:0000256" key="17">
    <source>
        <dbReference type="SAM" id="Phobius"/>
    </source>
</evidence>
<keyword evidence="6 14" id="KW-0147">Chitin-binding</keyword>
<dbReference type="InterPro" id="IPR017853">
    <property type="entry name" value="GH"/>
</dbReference>
<dbReference type="PANTHER" id="PTHR11177:SF397">
    <property type="entry name" value="CHITINASE"/>
    <property type="match status" value="1"/>
</dbReference>
<dbReference type="SUPFAM" id="SSF57016">
    <property type="entry name" value="Plant lectins/antimicrobial peptides"/>
    <property type="match status" value="1"/>
</dbReference>
<feature type="transmembrane region" description="Helical" evidence="17">
    <location>
        <begin position="12"/>
        <end position="31"/>
    </location>
</feature>
<feature type="domain" description="Chitin-binding type-1" evidence="18">
    <location>
        <begin position="138"/>
        <end position="181"/>
    </location>
</feature>
<dbReference type="InterPro" id="IPR001579">
    <property type="entry name" value="Glyco_hydro_18_chit_AS"/>
</dbReference>
<protein>
    <recommendedName>
        <fullName evidence="4">chitinase</fullName>
        <ecNumber evidence="4">3.2.1.14</ecNumber>
    </recommendedName>
</protein>
<dbReference type="Proteomes" id="UP000076552">
    <property type="component" value="Unassembled WGS sequence"/>
</dbReference>
<feature type="disulfide bond" evidence="14">
    <location>
        <begin position="152"/>
        <end position="164"/>
    </location>
</feature>
<keyword evidence="5" id="KW-0964">Secreted</keyword>
<keyword evidence="13" id="KW-0624">Polysaccharide degradation</keyword>
<evidence type="ECO:0000259" key="18">
    <source>
        <dbReference type="PROSITE" id="PS50941"/>
    </source>
</evidence>
<evidence type="ECO:0000256" key="2">
    <source>
        <dbReference type="ARBA" id="ARBA00004613"/>
    </source>
</evidence>
<evidence type="ECO:0000256" key="5">
    <source>
        <dbReference type="ARBA" id="ARBA00022525"/>
    </source>
</evidence>
<evidence type="ECO:0000256" key="15">
    <source>
        <dbReference type="RuleBase" id="RU000489"/>
    </source>
</evidence>
<keyword evidence="8 15" id="KW-0378">Hydrolase</keyword>
<evidence type="ECO:0000313" key="21">
    <source>
        <dbReference type="Proteomes" id="UP000076552"/>
    </source>
</evidence>
<dbReference type="InterPro" id="IPR011583">
    <property type="entry name" value="Chitinase_II/V-like_cat"/>
</dbReference>
<dbReference type="PANTHER" id="PTHR11177">
    <property type="entry name" value="CHITINASE"/>
    <property type="match status" value="1"/>
</dbReference>
<keyword evidence="21" id="KW-1185">Reference proteome</keyword>
<feature type="disulfide bond" evidence="14">
    <location>
        <begin position="175"/>
        <end position="179"/>
    </location>
</feature>
<evidence type="ECO:0000256" key="10">
    <source>
        <dbReference type="ARBA" id="ARBA00023180"/>
    </source>
</evidence>
<dbReference type="SUPFAM" id="SSF54556">
    <property type="entry name" value="Chitinase insertion domain"/>
    <property type="match status" value="1"/>
</dbReference>
<dbReference type="SMART" id="SM00636">
    <property type="entry name" value="Glyco_18"/>
    <property type="match status" value="1"/>
</dbReference>
<keyword evidence="11" id="KW-0119">Carbohydrate metabolism</keyword>
<dbReference type="PROSITE" id="PS01095">
    <property type="entry name" value="GH18_1"/>
    <property type="match status" value="1"/>
</dbReference>
<evidence type="ECO:0000256" key="11">
    <source>
        <dbReference type="ARBA" id="ARBA00023277"/>
    </source>
</evidence>
<evidence type="ECO:0000256" key="8">
    <source>
        <dbReference type="ARBA" id="ARBA00022801"/>
    </source>
</evidence>
<organism evidence="20 21">
    <name type="scientific">Colletotrichum tofieldiae</name>
    <dbReference type="NCBI Taxonomy" id="708197"/>
    <lineage>
        <taxon>Eukaryota</taxon>
        <taxon>Fungi</taxon>
        <taxon>Dikarya</taxon>
        <taxon>Ascomycota</taxon>
        <taxon>Pezizomycotina</taxon>
        <taxon>Sordariomycetes</taxon>
        <taxon>Hypocreomycetidae</taxon>
        <taxon>Glomerellales</taxon>
        <taxon>Glomerellaceae</taxon>
        <taxon>Colletotrichum</taxon>
        <taxon>Colletotrichum spaethianum species complex</taxon>
    </lineage>
</organism>
<dbReference type="PROSITE" id="PS50941">
    <property type="entry name" value="CHIT_BIND_I_2"/>
    <property type="match status" value="1"/>
</dbReference>
<evidence type="ECO:0000256" key="3">
    <source>
        <dbReference type="ARBA" id="ARBA00008682"/>
    </source>
</evidence>
<feature type="region of interest" description="Disordered" evidence="16">
    <location>
        <begin position="37"/>
        <end position="56"/>
    </location>
</feature>
<dbReference type="GO" id="GO:0008843">
    <property type="term" value="F:endochitinase activity"/>
    <property type="evidence" value="ECO:0007669"/>
    <property type="project" value="UniProtKB-EC"/>
</dbReference>
<reference evidence="20 21" key="1">
    <citation type="submission" date="2015-06" db="EMBL/GenBank/DDBJ databases">
        <title>Survival trade-offs in plant roots during colonization by closely related pathogenic and mutualistic fungi.</title>
        <authorList>
            <person name="Hacquard S."/>
            <person name="Kracher B."/>
            <person name="Hiruma K."/>
            <person name="Weinman A."/>
            <person name="Muench P."/>
            <person name="Garrido Oter R."/>
            <person name="Ver Loren van Themaat E."/>
            <person name="Dallerey J.-F."/>
            <person name="Damm U."/>
            <person name="Henrissat B."/>
            <person name="Lespinet O."/>
            <person name="Thon M."/>
            <person name="Kemen E."/>
            <person name="McHardy A.C."/>
            <person name="Schulze-Lefert P."/>
            <person name="O'Connell R.J."/>
        </authorList>
    </citation>
    <scope>NUCLEOTIDE SEQUENCE [LARGE SCALE GENOMIC DNA]</scope>
    <source>
        <strain evidence="20 21">0861</strain>
    </source>
</reference>
<dbReference type="GO" id="GO:0008061">
    <property type="term" value="F:chitin binding"/>
    <property type="evidence" value="ECO:0007669"/>
    <property type="project" value="UniProtKB-UniRule"/>
</dbReference>
<dbReference type="InterPro" id="IPR050314">
    <property type="entry name" value="Glycosyl_Hydrlase_18"/>
</dbReference>
<dbReference type="GO" id="GO:0006032">
    <property type="term" value="P:chitin catabolic process"/>
    <property type="evidence" value="ECO:0007669"/>
    <property type="project" value="UniProtKB-KW"/>
</dbReference>
<dbReference type="InterPro" id="IPR036861">
    <property type="entry name" value="Endochitinase-like_sf"/>
</dbReference>
<comment type="caution">
    <text evidence="14">Lacks conserved residue(s) required for the propagation of feature annotation.</text>
</comment>
<dbReference type="InterPro" id="IPR001002">
    <property type="entry name" value="Chitin-bd_1"/>
</dbReference>
<dbReference type="EMBL" id="LFIV01000008">
    <property type="protein sequence ID" value="KZL77377.1"/>
    <property type="molecule type" value="Genomic_DNA"/>
</dbReference>
<dbReference type="SUPFAM" id="SSF51445">
    <property type="entry name" value="(Trans)glycosidases"/>
    <property type="match status" value="1"/>
</dbReference>
<dbReference type="Pfam" id="PF00187">
    <property type="entry name" value="Chitin_bind_1"/>
    <property type="match status" value="1"/>
</dbReference>
<keyword evidence="12 15" id="KW-0326">Glycosidase</keyword>
<keyword evidence="17" id="KW-0472">Membrane</keyword>
<feature type="disulfide bond" evidence="14">
    <location>
        <begin position="157"/>
        <end position="171"/>
    </location>
</feature>
<proteinExistence type="inferred from homology"/>
<evidence type="ECO:0000256" key="13">
    <source>
        <dbReference type="ARBA" id="ARBA00023326"/>
    </source>
</evidence>
<evidence type="ECO:0000256" key="9">
    <source>
        <dbReference type="ARBA" id="ARBA00023024"/>
    </source>
</evidence>
<dbReference type="STRING" id="708197.A0A166Y948"/>
<evidence type="ECO:0000256" key="14">
    <source>
        <dbReference type="PROSITE-ProRule" id="PRU00261"/>
    </source>
</evidence>
<comment type="subcellular location">
    <subcellularLocation>
        <location evidence="2">Secreted</location>
    </subcellularLocation>
</comment>
<gene>
    <name evidence="20" type="ORF">CT0861_03089</name>
</gene>
<evidence type="ECO:0000259" key="19">
    <source>
        <dbReference type="PROSITE" id="PS51910"/>
    </source>
</evidence>
<dbReference type="CDD" id="cd00035">
    <property type="entry name" value="ChtBD1"/>
    <property type="match status" value="1"/>
</dbReference>
<dbReference type="InterPro" id="IPR001223">
    <property type="entry name" value="Glyco_hydro18_cat"/>
</dbReference>
<dbReference type="GO" id="GO:0000272">
    <property type="term" value="P:polysaccharide catabolic process"/>
    <property type="evidence" value="ECO:0007669"/>
    <property type="project" value="UniProtKB-KW"/>
</dbReference>
<name>A0A166Y948_9PEZI</name>
<evidence type="ECO:0000256" key="4">
    <source>
        <dbReference type="ARBA" id="ARBA00012729"/>
    </source>
</evidence>
<sequence length="1701" mass="184041">MAGPPAKSGGSRAWSWILLPLLAGVVILGLLNKNQRHSSSSQSFSSSSSSSSNDLLPPRHQLDAELLLARTHDDSSPSLGNVSRHLHAFQKRDDYTCTKDKPCKNGACCGSFFGGDQGVCGYGETFCGSDCVSNCDAHAECGQYAEPAGKECPLKVCCSEFGFCGSTEEYCTGGCASNCVVNPPIPAGGNAIPVLENRVIGYYEAWSARRSCHPFPPAGLPVEGLTHVNFAFAYIDPDSLEITTMDSETDAGLFAQVTDIKNSNALGSDLQVFVAIGGWTFSDNDTATQSVFPDIAASEEKSKKFANNLVKFMTSYGFDGVDLDWEYPGAPDRGGNEEDDRQGYVSMLKILRETFLASARGNYGLTFTIPTSYWYLRWFDVPGLLEYADWINMMSYDLHGVWDEHNPIGNIVQAHTNLTEIKLAADLLWRNNVEPGKVVLGVGFYGRSFQLKDTSCKTPGCAFRGAADKGPCTNSAGTLGYFEIMDIIADQDPEVVHDQEAAAKYIVFGDKKDQWVSYDDADTLQAKVEWADGVGLGGVMIWAVDLDDNDFSALSGLTGQSLASFELNLKRTATAETAHWSTVNGQQCIVSDCLEKPDVPAGYAIAPNGKFRDKCWWSSPVTGNVPLHKYIYCPVNAMPQSCEWRGSGSCHGQCHEGEVTVTHSPHGSVSCLAPGQQAFCCKSNTWSALVDKCDWATKCEECPSDAPHEVSSRSVYKSFLSTCTQRFCCPYAFENCHWIGKGTCDDNECSATDVEVALDPEGDTGSLCASGFNSRQKVLCCNSPSDLNPFLPASLEDLFPTLPPVEGYLPSFDQDILTYNSTPGPQAFFSVVVDGPKGTVSNVDKRDGSHLEFLTRGNDTELGPGQTHVTHLVCMEDNPAISNCDDMHDGGLEGTILKMPAGLGFAKYVVAHTLHETNYSLPGHVVKRAPQGARIWELAYSYDFSRVKKRDDDGDVYFRVDYASTNKYYTDIVQAKHQRRGRDLQPRFWSKISSVWKTIMDNIRGKDSDDNGKTGSTSISKNDFSVLIVGDDGSDKGCDGSGFLKLTLAGSMKNEMDFGFTLVGTIQPYKLEEAFGYFDSDMFMSAQLDFDGRGELDVSTGASKKLFASPITGYEASQPGFVSFKPQLNAEVSIVGKGEIDAKFSVSFESGTSTTAKTNAPPGLGTFGGGILTNIVNNAADGAVSVGSSSSSSSSKRAATSDSVFALNVILEAVMELKVFGYSTPLQEAGANFEVLVPHAIRIDANSGDVIDAHQGGLLDVLQTGSLIQDGWEDGTSHTFGSVPSPRVVLTGGDTPEDRDAPEINGYALFGANQFMNCGSGGGNNTGELVCFYDLAAYDDELVQPDPPYKLKREYLEPLSEQELQRLESRAGPSDGHAQNYPTYEFPANPNGATNAVNFRTPTYPNGDDGDALDDETGRNERWARANPGNCVDTSVTQNGVQGVHWTHVQSEHPDDRSITPNHFLNFVQSGTLDLADGNGGTFTTQLPLFTWNEVYNNFFHDYRAWVPANVNVPIPASSGAEDMADALGSTGNPTVMYNLEENLNVVKGRIYTTEGNPISDDRMRTLMQNPTQQNAETVLSVLTSTVAVFNVMNSGQVSGLRAQVNDGRAAAAGQFDTMFAATFPNNPARMRPLLTEFITQWNIRATNFARRAVDVRLNELQNAYGPLAANPANPARQAMALNVLNQVATLRALAAGQITL</sequence>
<dbReference type="Gene3D" id="3.10.50.10">
    <property type="match status" value="1"/>
</dbReference>
<dbReference type="FunFam" id="3.10.50.10:FF:000003">
    <property type="entry name" value="Class V chitinase CHIT5b"/>
    <property type="match status" value="1"/>
</dbReference>
<evidence type="ECO:0000256" key="12">
    <source>
        <dbReference type="ARBA" id="ARBA00023295"/>
    </source>
</evidence>
<evidence type="ECO:0000313" key="20">
    <source>
        <dbReference type="EMBL" id="KZL77377.1"/>
    </source>
</evidence>
<dbReference type="EC" id="3.2.1.14" evidence="4"/>
<dbReference type="PROSITE" id="PS00026">
    <property type="entry name" value="CHIT_BIND_I_1"/>
    <property type="match status" value="1"/>
</dbReference>
<accession>A0A166Y948</accession>
<dbReference type="InterPro" id="IPR029070">
    <property type="entry name" value="Chitinase_insertion_sf"/>
</dbReference>
<keyword evidence="10" id="KW-0325">Glycoprotein</keyword>
<dbReference type="Gene3D" id="3.30.60.10">
    <property type="entry name" value="Endochitinase-like"/>
    <property type="match status" value="1"/>
</dbReference>
<feature type="domain" description="GH18" evidence="19">
    <location>
        <begin position="197"/>
        <end position="565"/>
    </location>
</feature>
<keyword evidence="17" id="KW-0812">Transmembrane</keyword>
<comment type="caution">
    <text evidence="20">The sequence shown here is derived from an EMBL/GenBank/DDBJ whole genome shotgun (WGS) entry which is preliminary data.</text>
</comment>
<evidence type="ECO:0000256" key="6">
    <source>
        <dbReference type="ARBA" id="ARBA00022669"/>
    </source>
</evidence>
<feature type="compositionally biased region" description="Low complexity" evidence="16">
    <location>
        <begin position="38"/>
        <end position="52"/>
    </location>
</feature>